<dbReference type="InterPro" id="IPR018244">
    <property type="entry name" value="Allrgn_V5/Tpx1_CS"/>
</dbReference>
<keyword evidence="4" id="KW-1185">Reference proteome</keyword>
<protein>
    <submittedName>
        <fullName evidence="3">Serine protease</fullName>
    </submittedName>
</protein>
<dbReference type="GO" id="GO:0008233">
    <property type="term" value="F:peptidase activity"/>
    <property type="evidence" value="ECO:0007669"/>
    <property type="project" value="UniProtKB-KW"/>
</dbReference>
<dbReference type="Proteomes" id="UP000292347">
    <property type="component" value="Unassembled WGS sequence"/>
</dbReference>
<feature type="chain" id="PRO_5020959026" evidence="1">
    <location>
        <begin position="28"/>
        <end position="190"/>
    </location>
</feature>
<feature type="domain" description="SCP" evidence="2">
    <location>
        <begin position="46"/>
        <end position="186"/>
    </location>
</feature>
<dbReference type="PRINTS" id="PR00837">
    <property type="entry name" value="V5TPXLIKE"/>
</dbReference>
<dbReference type="InterPro" id="IPR014044">
    <property type="entry name" value="CAP_dom"/>
</dbReference>
<dbReference type="AlphaFoldDB" id="A0A4V1QPM5"/>
<keyword evidence="3" id="KW-0645">Protease</keyword>
<dbReference type="GO" id="GO:0005576">
    <property type="term" value="C:extracellular region"/>
    <property type="evidence" value="ECO:0007669"/>
    <property type="project" value="InterPro"/>
</dbReference>
<evidence type="ECO:0000259" key="2">
    <source>
        <dbReference type="SMART" id="SM00198"/>
    </source>
</evidence>
<feature type="signal peptide" evidence="1">
    <location>
        <begin position="1"/>
        <end position="27"/>
    </location>
</feature>
<dbReference type="PROSITE" id="PS01010">
    <property type="entry name" value="CRISP_2"/>
    <property type="match status" value="1"/>
</dbReference>
<keyword evidence="3" id="KW-0378">Hydrolase</keyword>
<dbReference type="Gene3D" id="3.40.33.10">
    <property type="entry name" value="CAP"/>
    <property type="match status" value="1"/>
</dbReference>
<dbReference type="PANTHER" id="PTHR10334">
    <property type="entry name" value="CYSTEINE-RICH SECRETORY PROTEIN-RELATED"/>
    <property type="match status" value="1"/>
</dbReference>
<evidence type="ECO:0000313" key="3">
    <source>
        <dbReference type="EMBL" id="RXZ34317.1"/>
    </source>
</evidence>
<dbReference type="InterPro" id="IPR001283">
    <property type="entry name" value="CRISP-related"/>
</dbReference>
<dbReference type="Pfam" id="PF00188">
    <property type="entry name" value="CAP"/>
    <property type="match status" value="1"/>
</dbReference>
<proteinExistence type="predicted"/>
<organism evidence="3 4">
    <name type="scientific">Sphingomonas desiccabilis</name>
    <dbReference type="NCBI Taxonomy" id="429134"/>
    <lineage>
        <taxon>Bacteria</taxon>
        <taxon>Pseudomonadati</taxon>
        <taxon>Pseudomonadota</taxon>
        <taxon>Alphaproteobacteria</taxon>
        <taxon>Sphingomonadales</taxon>
        <taxon>Sphingomonadaceae</taxon>
        <taxon>Sphingomonas</taxon>
    </lineage>
</organism>
<gene>
    <name evidence="3" type="ORF">EO081_01030</name>
</gene>
<dbReference type="InterPro" id="IPR035940">
    <property type="entry name" value="CAP_sf"/>
</dbReference>
<comment type="caution">
    <text evidence="3">The sequence shown here is derived from an EMBL/GenBank/DDBJ whole genome shotgun (WGS) entry which is preliminary data.</text>
</comment>
<keyword evidence="1" id="KW-0732">Signal</keyword>
<evidence type="ECO:0000313" key="4">
    <source>
        <dbReference type="Proteomes" id="UP000292347"/>
    </source>
</evidence>
<dbReference type="SUPFAM" id="SSF55797">
    <property type="entry name" value="PR-1-like"/>
    <property type="match status" value="1"/>
</dbReference>
<dbReference type="PROSITE" id="PS51257">
    <property type="entry name" value="PROKAR_LIPOPROTEIN"/>
    <property type="match status" value="1"/>
</dbReference>
<reference evidence="3 4" key="1">
    <citation type="submission" date="2019-01" db="EMBL/GenBank/DDBJ databases">
        <title>Sphingomonas mucosissima sp. nov. and Sphingomonas desiccabilis sp. nov., from biological soil crusts in the Colorado Plateau, USA.</title>
        <authorList>
            <person name="Zhu D."/>
        </authorList>
    </citation>
    <scope>NUCLEOTIDE SEQUENCE [LARGE SCALE GENOMIC DNA]</scope>
    <source>
        <strain evidence="3 4">CP1D</strain>
    </source>
</reference>
<accession>A0A4V1QPM5</accession>
<dbReference type="GO" id="GO:0006508">
    <property type="term" value="P:proteolysis"/>
    <property type="evidence" value="ECO:0007669"/>
    <property type="project" value="UniProtKB-KW"/>
</dbReference>
<sequence>MVRMRARQNILWAMLALLAACSSPEGADRVVEARTFKGTAPRGATLLRQAMQQGHDAARAEVGLPPLVWSDQLAGGARAYAQTLARTGRFEHSPESQAANRIGENLWTGTRGAYRYEEMIGHWRGEKRDYLHQPVPNFSRTGRWQDVAHYGQLVSRRTLRFGCALASSKRDDYLVCRYDPPGNLVGVRVY</sequence>
<dbReference type="SMART" id="SM00198">
    <property type="entry name" value="SCP"/>
    <property type="match status" value="1"/>
</dbReference>
<evidence type="ECO:0000256" key="1">
    <source>
        <dbReference type="SAM" id="SignalP"/>
    </source>
</evidence>
<dbReference type="EMBL" id="SDPT01000001">
    <property type="protein sequence ID" value="RXZ34317.1"/>
    <property type="molecule type" value="Genomic_DNA"/>
</dbReference>
<name>A0A4V1QPM5_9SPHN</name>
<dbReference type="OrthoDB" id="9794228at2"/>